<dbReference type="AlphaFoldDB" id="A0A2P2QN65"/>
<proteinExistence type="predicted"/>
<protein>
    <submittedName>
        <fullName evidence="1">Uncharacterized protein</fullName>
    </submittedName>
</protein>
<reference evidence="1" key="1">
    <citation type="submission" date="2018-02" db="EMBL/GenBank/DDBJ databases">
        <title>Rhizophora mucronata_Transcriptome.</title>
        <authorList>
            <person name="Meera S.P."/>
            <person name="Sreeshan A."/>
            <person name="Augustine A."/>
        </authorList>
    </citation>
    <scope>NUCLEOTIDE SEQUENCE</scope>
    <source>
        <tissue evidence="1">Leaf</tissue>
    </source>
</reference>
<evidence type="ECO:0000313" key="1">
    <source>
        <dbReference type="EMBL" id="MBX68347.1"/>
    </source>
</evidence>
<sequence>MTKGNVKWALNMPLRDHFVVCCRKIQISEN</sequence>
<dbReference type="EMBL" id="GGEC01087863">
    <property type="protein sequence ID" value="MBX68347.1"/>
    <property type="molecule type" value="Transcribed_RNA"/>
</dbReference>
<organism evidence="1">
    <name type="scientific">Rhizophora mucronata</name>
    <name type="common">Asiatic mangrove</name>
    <dbReference type="NCBI Taxonomy" id="61149"/>
    <lineage>
        <taxon>Eukaryota</taxon>
        <taxon>Viridiplantae</taxon>
        <taxon>Streptophyta</taxon>
        <taxon>Embryophyta</taxon>
        <taxon>Tracheophyta</taxon>
        <taxon>Spermatophyta</taxon>
        <taxon>Magnoliopsida</taxon>
        <taxon>eudicotyledons</taxon>
        <taxon>Gunneridae</taxon>
        <taxon>Pentapetalae</taxon>
        <taxon>rosids</taxon>
        <taxon>fabids</taxon>
        <taxon>Malpighiales</taxon>
        <taxon>Rhizophoraceae</taxon>
        <taxon>Rhizophora</taxon>
    </lineage>
</organism>
<name>A0A2P2QN65_RHIMU</name>
<accession>A0A2P2QN65</accession>